<dbReference type="GO" id="GO:0003714">
    <property type="term" value="F:transcription corepressor activity"/>
    <property type="evidence" value="ECO:0007669"/>
    <property type="project" value="InterPro"/>
</dbReference>
<feature type="non-terminal residue" evidence="3">
    <location>
        <position position="422"/>
    </location>
</feature>
<evidence type="ECO:0000313" key="4">
    <source>
        <dbReference type="Proteomes" id="UP000253551"/>
    </source>
</evidence>
<gene>
    <name evidence="3" type="primary">SIN3_3</name>
    <name evidence="3" type="ORF">CU098_003210</name>
</gene>
<feature type="non-terminal residue" evidence="3">
    <location>
        <position position="1"/>
    </location>
</feature>
<reference evidence="3 4" key="1">
    <citation type="journal article" date="2018" name="G3 (Bethesda)">
        <title>Phylogenetic and Phylogenomic Definition of Rhizopus Species.</title>
        <authorList>
            <person name="Gryganskyi A.P."/>
            <person name="Golan J."/>
            <person name="Dolatabadi S."/>
            <person name="Mondo S."/>
            <person name="Robb S."/>
            <person name="Idnurm A."/>
            <person name="Muszewska A."/>
            <person name="Steczkiewicz K."/>
            <person name="Masonjones S."/>
            <person name="Liao H.L."/>
            <person name="Gajdeczka M.T."/>
            <person name="Anike F."/>
            <person name="Vuek A."/>
            <person name="Anishchenko I.M."/>
            <person name="Voigt K."/>
            <person name="de Hoog G.S."/>
            <person name="Smith M.E."/>
            <person name="Heitman J."/>
            <person name="Vilgalys R."/>
            <person name="Stajich J.E."/>
        </authorList>
    </citation>
    <scope>NUCLEOTIDE SEQUENCE [LARGE SCALE GENOMIC DNA]</scope>
    <source>
        <strain evidence="3 4">LSU 92-RS-03</strain>
    </source>
</reference>
<dbReference type="Proteomes" id="UP000253551">
    <property type="component" value="Unassembled WGS sequence"/>
</dbReference>
<dbReference type="Pfam" id="PF16879">
    <property type="entry name" value="Sin3a_C"/>
    <property type="match status" value="1"/>
</dbReference>
<dbReference type="GO" id="GO:0000122">
    <property type="term" value="P:negative regulation of transcription by RNA polymerase II"/>
    <property type="evidence" value="ECO:0007669"/>
    <property type="project" value="TreeGrafter"/>
</dbReference>
<evidence type="ECO:0000259" key="2">
    <source>
        <dbReference type="Pfam" id="PF16879"/>
    </source>
</evidence>
<evidence type="ECO:0000313" key="3">
    <source>
        <dbReference type="EMBL" id="RCH79740.1"/>
    </source>
</evidence>
<dbReference type="InterPro" id="IPR031693">
    <property type="entry name" value="Sin3_C"/>
</dbReference>
<accession>A0A367IPW7</accession>
<proteinExistence type="predicted"/>
<feature type="domain" description="Sin3 C-terminal" evidence="2">
    <location>
        <begin position="257"/>
        <end position="417"/>
    </location>
</feature>
<evidence type="ECO:0000256" key="1">
    <source>
        <dbReference type="ARBA" id="ARBA00022491"/>
    </source>
</evidence>
<dbReference type="InterPro" id="IPR039774">
    <property type="entry name" value="Sin3-like"/>
</dbReference>
<comment type="caution">
    <text evidence="3">The sequence shown here is derived from an EMBL/GenBank/DDBJ whole genome shotgun (WGS) entry which is preliminary data.</text>
</comment>
<dbReference type="PANTHER" id="PTHR12346:SF0">
    <property type="entry name" value="SIN3A, ISOFORM G"/>
    <property type="match status" value="1"/>
</dbReference>
<dbReference type="AlphaFoldDB" id="A0A367IPW7"/>
<dbReference type="STRING" id="4846.A0A367IPW7"/>
<dbReference type="OrthoDB" id="10265969at2759"/>
<keyword evidence="1" id="KW-0678">Repressor</keyword>
<protein>
    <submittedName>
        <fullName evidence="3">Transcriptional regulatory protein sin3</fullName>
    </submittedName>
</protein>
<dbReference type="PANTHER" id="PTHR12346">
    <property type="entry name" value="SIN3B-RELATED"/>
    <property type="match status" value="1"/>
</dbReference>
<keyword evidence="4" id="KW-1185">Reference proteome</keyword>
<dbReference type="GO" id="GO:0070822">
    <property type="term" value="C:Sin3-type complex"/>
    <property type="evidence" value="ECO:0007669"/>
    <property type="project" value="TreeGrafter"/>
</dbReference>
<name>A0A367IPW7_RHIST</name>
<dbReference type="EMBL" id="PJQM01006397">
    <property type="protein sequence ID" value="RCH79740.1"/>
    <property type="molecule type" value="Genomic_DNA"/>
</dbReference>
<organism evidence="3 4">
    <name type="scientific">Rhizopus stolonifer</name>
    <name type="common">Rhizopus nigricans</name>
    <dbReference type="NCBI Taxonomy" id="4846"/>
    <lineage>
        <taxon>Eukaryota</taxon>
        <taxon>Fungi</taxon>
        <taxon>Fungi incertae sedis</taxon>
        <taxon>Mucoromycota</taxon>
        <taxon>Mucoromycotina</taxon>
        <taxon>Mucoromycetes</taxon>
        <taxon>Mucorales</taxon>
        <taxon>Mucorineae</taxon>
        <taxon>Rhizopodaceae</taxon>
        <taxon>Rhizopus</taxon>
    </lineage>
</organism>
<sequence>NLNTVALLEPIAKKISQMTVDEKTNFKLSPDFASTSKTVFLRTLKKIYGSNKGSEMINLLNTNPSQSIPVVLKRLKQKDAEWKRAQREWNKIWREVESKNYWKSLDHQGVLFKLSDRKTLTTQSFVIQAELDEQFQFGFQDKAIFKDVSRLVYFFLESQPIYTREDCLSMRRFMNTIIPAMFDVNDVEPSLMTVDDIGLEEVDDDEFDDKSSVQSLDSVLSNQQNKRRALEIQGKRTSRRNRFERVGLLKNVLMRNTTLYDRLHKMKKLDEEFEKDQRKSKQACKEALDLGITPRRFKSKRQKVYIIDIDAVNYKTALKMDTKKGYYNVLLALIDKLLEGEVDQQTFEESVRYIFGSDAYVLFTIDKLVLLLVRHIHIIITDAHSQRLFEIFKTEHRAEQMDQGDSLSYKTKVIGILDPVDN</sequence>